<evidence type="ECO:0000313" key="2">
    <source>
        <dbReference type="Proteomes" id="UP001230188"/>
    </source>
</evidence>
<dbReference type="EMBL" id="JAQMWT010000005">
    <property type="protein sequence ID" value="KAJ8614455.1"/>
    <property type="molecule type" value="Genomic_DNA"/>
</dbReference>
<name>A0AAD7XNR1_9STRA</name>
<gene>
    <name evidence="1" type="ORF">CTAYLR_000821</name>
</gene>
<dbReference type="InterPro" id="IPR025365">
    <property type="entry name" value="DUF4269"/>
</dbReference>
<sequence>MGSKNVRFDWTSADVVSLMARGSERQQRALRAIRCARVFELLADYSPFLAGSVPLGVDLPERSDLDFLCAFQEGDAEGFAGALGTCFGHHPEFKCSLERYEGWETVCCGFRYLGEIFEFFAQARPVSEQDGYRHLVIEAGLLDLMGDAGRSRIREMKRGGLKTVPAIATAFGLPGDPYDALLEIYAVGSSSADTFVDLENVLREMWRAGLRNLNEMSAPRAEAR</sequence>
<protein>
    <recommendedName>
        <fullName evidence="3">DUF4269 domain-containing protein</fullName>
    </recommendedName>
</protein>
<reference evidence="1" key="1">
    <citation type="submission" date="2023-01" db="EMBL/GenBank/DDBJ databases">
        <title>Metagenome sequencing of chrysophaentin producing Chrysophaeum taylorii.</title>
        <authorList>
            <person name="Davison J."/>
            <person name="Bewley C."/>
        </authorList>
    </citation>
    <scope>NUCLEOTIDE SEQUENCE</scope>
    <source>
        <strain evidence="1">NIES-1699</strain>
    </source>
</reference>
<comment type="caution">
    <text evidence="1">The sequence shown here is derived from an EMBL/GenBank/DDBJ whole genome shotgun (WGS) entry which is preliminary data.</text>
</comment>
<dbReference type="Pfam" id="PF14091">
    <property type="entry name" value="DUF4269"/>
    <property type="match status" value="1"/>
</dbReference>
<organism evidence="1 2">
    <name type="scientific">Chrysophaeum taylorii</name>
    <dbReference type="NCBI Taxonomy" id="2483200"/>
    <lineage>
        <taxon>Eukaryota</taxon>
        <taxon>Sar</taxon>
        <taxon>Stramenopiles</taxon>
        <taxon>Ochrophyta</taxon>
        <taxon>Pelagophyceae</taxon>
        <taxon>Pelagomonadales</taxon>
        <taxon>Pelagomonadaceae</taxon>
        <taxon>Chrysophaeum</taxon>
    </lineage>
</organism>
<proteinExistence type="predicted"/>
<evidence type="ECO:0008006" key="3">
    <source>
        <dbReference type="Google" id="ProtNLM"/>
    </source>
</evidence>
<accession>A0AAD7XNR1</accession>
<dbReference type="AlphaFoldDB" id="A0AAD7XNR1"/>
<keyword evidence="2" id="KW-1185">Reference proteome</keyword>
<evidence type="ECO:0000313" key="1">
    <source>
        <dbReference type="EMBL" id="KAJ8614455.1"/>
    </source>
</evidence>
<dbReference type="Proteomes" id="UP001230188">
    <property type="component" value="Unassembled WGS sequence"/>
</dbReference>